<accession>A0A315YXY3</accession>
<protein>
    <submittedName>
        <fullName evidence="2">Pimeloyl-ACP methyl ester carboxylesterase</fullName>
    </submittedName>
</protein>
<sequence>MGLSIGNYKEGKIQQKSTSYESYLEQMNENNSIPENYLKTPYGNVEYIKYGSGEKLLICLHGFGDKAQLYQVLKSSLSEKYTVYAISLPYHGKTRWNRKFFSKNDLIKLFLAISKMEKKKSFSLMGYSMGGRISLSLIQRILPRLEEVYLLAPDGVKTHPLYDINALPRVLIILLKALMRLPWLFFKIVDFVYEKNWISKFLYDFTCNHFGHKSQRQRFFNMHKTMRAFKPDLIGIKKGLNEYKIPVHLFYGRRDEVVLLEGAHILSEGIQNCTIDILDKGHLLVDEDLNPIMKKYTY</sequence>
<dbReference type="AlphaFoldDB" id="A0A315YXY3"/>
<gene>
    <name evidence="2" type="ORF">BC781_11172</name>
</gene>
<dbReference type="PANTHER" id="PTHR42886">
    <property type="entry name" value="RE40534P-RELATED"/>
    <property type="match status" value="1"/>
</dbReference>
<evidence type="ECO:0000313" key="2">
    <source>
        <dbReference type="EMBL" id="PWJ34162.1"/>
    </source>
</evidence>
<dbReference type="SUPFAM" id="SSF53474">
    <property type="entry name" value="alpha/beta-Hydrolases"/>
    <property type="match status" value="1"/>
</dbReference>
<feature type="domain" description="Serine aminopeptidase S33" evidence="1">
    <location>
        <begin position="55"/>
        <end position="278"/>
    </location>
</feature>
<organism evidence="2 3">
    <name type="scientific">Sediminitomix flava</name>
    <dbReference type="NCBI Taxonomy" id="379075"/>
    <lineage>
        <taxon>Bacteria</taxon>
        <taxon>Pseudomonadati</taxon>
        <taxon>Bacteroidota</taxon>
        <taxon>Cytophagia</taxon>
        <taxon>Cytophagales</taxon>
        <taxon>Flammeovirgaceae</taxon>
        <taxon>Sediminitomix</taxon>
    </lineage>
</organism>
<dbReference type="OrthoDB" id="975949at2"/>
<evidence type="ECO:0000259" key="1">
    <source>
        <dbReference type="Pfam" id="PF12146"/>
    </source>
</evidence>
<keyword evidence="3" id="KW-1185">Reference proteome</keyword>
<proteinExistence type="predicted"/>
<reference evidence="2 3" key="1">
    <citation type="submission" date="2018-03" db="EMBL/GenBank/DDBJ databases">
        <title>Genomic Encyclopedia of Archaeal and Bacterial Type Strains, Phase II (KMG-II): from individual species to whole genera.</title>
        <authorList>
            <person name="Goeker M."/>
        </authorList>
    </citation>
    <scope>NUCLEOTIDE SEQUENCE [LARGE SCALE GENOMIC DNA]</scope>
    <source>
        <strain evidence="2 3">DSM 28229</strain>
    </source>
</reference>
<dbReference type="Gene3D" id="3.40.50.1820">
    <property type="entry name" value="alpha/beta hydrolase"/>
    <property type="match status" value="1"/>
</dbReference>
<evidence type="ECO:0000313" key="3">
    <source>
        <dbReference type="Proteomes" id="UP000245535"/>
    </source>
</evidence>
<dbReference type="InterPro" id="IPR022742">
    <property type="entry name" value="Hydrolase_4"/>
</dbReference>
<dbReference type="PANTHER" id="PTHR42886:SF29">
    <property type="entry name" value="PUMMELIG, ISOFORM A"/>
    <property type="match status" value="1"/>
</dbReference>
<dbReference type="Proteomes" id="UP000245535">
    <property type="component" value="Unassembled WGS sequence"/>
</dbReference>
<dbReference type="Pfam" id="PF12146">
    <property type="entry name" value="Hydrolase_4"/>
    <property type="match status" value="1"/>
</dbReference>
<dbReference type="RefSeq" id="WP_109622989.1">
    <property type="nucleotide sequence ID" value="NZ_QGDO01000011.1"/>
</dbReference>
<comment type="caution">
    <text evidence="2">The sequence shown here is derived from an EMBL/GenBank/DDBJ whole genome shotgun (WGS) entry which is preliminary data.</text>
</comment>
<dbReference type="EMBL" id="QGDO01000011">
    <property type="protein sequence ID" value="PWJ34162.1"/>
    <property type="molecule type" value="Genomic_DNA"/>
</dbReference>
<dbReference type="InterPro" id="IPR029058">
    <property type="entry name" value="AB_hydrolase_fold"/>
</dbReference>
<name>A0A315YXY3_SEDFL</name>